<reference evidence="4" key="2">
    <citation type="submission" date="2020-12" db="EMBL/GenBank/DDBJ databases">
        <authorList>
            <person name="Kanost M."/>
        </authorList>
    </citation>
    <scope>NUCLEOTIDE SEQUENCE</scope>
</reference>
<reference evidence="4" key="1">
    <citation type="journal article" date="2016" name="Insect Biochem. Mol. Biol.">
        <title>Multifaceted biological insights from a draft genome sequence of the tobacco hornworm moth, Manduca sexta.</title>
        <authorList>
            <person name="Kanost M.R."/>
            <person name="Arrese E.L."/>
            <person name="Cao X."/>
            <person name="Chen Y.R."/>
            <person name="Chellapilla S."/>
            <person name="Goldsmith M.R."/>
            <person name="Grosse-Wilde E."/>
            <person name="Heckel D.G."/>
            <person name="Herndon N."/>
            <person name="Jiang H."/>
            <person name="Papanicolaou A."/>
            <person name="Qu J."/>
            <person name="Soulages J.L."/>
            <person name="Vogel H."/>
            <person name="Walters J."/>
            <person name="Waterhouse R.M."/>
            <person name="Ahn S.J."/>
            <person name="Almeida F.C."/>
            <person name="An C."/>
            <person name="Aqrawi P."/>
            <person name="Bretschneider A."/>
            <person name="Bryant W.B."/>
            <person name="Bucks S."/>
            <person name="Chao H."/>
            <person name="Chevignon G."/>
            <person name="Christen J.M."/>
            <person name="Clarke D.F."/>
            <person name="Dittmer N.T."/>
            <person name="Ferguson L.C.F."/>
            <person name="Garavelou S."/>
            <person name="Gordon K.H.J."/>
            <person name="Gunaratna R.T."/>
            <person name="Han Y."/>
            <person name="Hauser F."/>
            <person name="He Y."/>
            <person name="Heidel-Fischer H."/>
            <person name="Hirsh A."/>
            <person name="Hu Y."/>
            <person name="Jiang H."/>
            <person name="Kalra D."/>
            <person name="Klinner C."/>
            <person name="Konig C."/>
            <person name="Kovar C."/>
            <person name="Kroll A.R."/>
            <person name="Kuwar S.S."/>
            <person name="Lee S.L."/>
            <person name="Lehman R."/>
            <person name="Li K."/>
            <person name="Li Z."/>
            <person name="Liang H."/>
            <person name="Lovelace S."/>
            <person name="Lu Z."/>
            <person name="Mansfield J.H."/>
            <person name="McCulloch K.J."/>
            <person name="Mathew T."/>
            <person name="Morton B."/>
            <person name="Muzny D.M."/>
            <person name="Neunemann D."/>
            <person name="Ongeri F."/>
            <person name="Pauchet Y."/>
            <person name="Pu L.L."/>
            <person name="Pyrousis I."/>
            <person name="Rao X.J."/>
            <person name="Redding A."/>
            <person name="Roesel C."/>
            <person name="Sanchez-Gracia A."/>
            <person name="Schaack S."/>
            <person name="Shukla A."/>
            <person name="Tetreau G."/>
            <person name="Wang Y."/>
            <person name="Xiong G.H."/>
            <person name="Traut W."/>
            <person name="Walsh T.K."/>
            <person name="Worley K.C."/>
            <person name="Wu D."/>
            <person name="Wu W."/>
            <person name="Wu Y.Q."/>
            <person name="Zhang X."/>
            <person name="Zou Z."/>
            <person name="Zucker H."/>
            <person name="Briscoe A.D."/>
            <person name="Burmester T."/>
            <person name="Clem R.J."/>
            <person name="Feyereisen R."/>
            <person name="Grimmelikhuijzen C.J.P."/>
            <person name="Hamodrakas S.J."/>
            <person name="Hansson B.S."/>
            <person name="Huguet E."/>
            <person name="Jermiin L.S."/>
            <person name="Lan Q."/>
            <person name="Lehman H.K."/>
            <person name="Lorenzen M."/>
            <person name="Merzendorfer H."/>
            <person name="Michalopoulos I."/>
            <person name="Morton D.B."/>
            <person name="Muthukrishnan S."/>
            <person name="Oakeshott J.G."/>
            <person name="Palmer W."/>
            <person name="Park Y."/>
            <person name="Passarelli A.L."/>
            <person name="Rozas J."/>
            <person name="Schwartz L.M."/>
            <person name="Smith W."/>
            <person name="Southgate A."/>
            <person name="Vilcinskas A."/>
            <person name="Vogt R."/>
            <person name="Wang P."/>
            <person name="Werren J."/>
            <person name="Yu X.Q."/>
            <person name="Zhou J.J."/>
            <person name="Brown S.J."/>
            <person name="Scherer S.E."/>
            <person name="Richards S."/>
            <person name="Blissard G.W."/>
        </authorList>
    </citation>
    <scope>NUCLEOTIDE SEQUENCE</scope>
</reference>
<evidence type="ECO:0000313" key="4">
    <source>
        <dbReference type="EMBL" id="KAG6442085.1"/>
    </source>
</evidence>
<gene>
    <name evidence="4" type="ORF">O3G_MSEX002149</name>
</gene>
<keyword evidence="1" id="KW-0325">Glycoprotein</keyword>
<feature type="signal peptide" evidence="2">
    <location>
        <begin position="1"/>
        <end position="21"/>
    </location>
</feature>
<comment type="caution">
    <text evidence="4">The sequence shown here is derived from an EMBL/GenBank/DDBJ whole genome shotgun (WGS) entry which is preliminary data.</text>
</comment>
<organism evidence="4 5">
    <name type="scientific">Manduca sexta</name>
    <name type="common">Tobacco hawkmoth</name>
    <name type="synonym">Tobacco hornworm</name>
    <dbReference type="NCBI Taxonomy" id="7130"/>
    <lineage>
        <taxon>Eukaryota</taxon>
        <taxon>Metazoa</taxon>
        <taxon>Ecdysozoa</taxon>
        <taxon>Arthropoda</taxon>
        <taxon>Hexapoda</taxon>
        <taxon>Insecta</taxon>
        <taxon>Pterygota</taxon>
        <taxon>Neoptera</taxon>
        <taxon>Endopterygota</taxon>
        <taxon>Lepidoptera</taxon>
        <taxon>Glossata</taxon>
        <taxon>Ditrysia</taxon>
        <taxon>Bombycoidea</taxon>
        <taxon>Sphingidae</taxon>
        <taxon>Sphinginae</taxon>
        <taxon>Sphingini</taxon>
        <taxon>Manduca</taxon>
    </lineage>
</organism>
<evidence type="ECO:0000259" key="3">
    <source>
        <dbReference type="Pfam" id="PF00135"/>
    </source>
</evidence>
<dbReference type="PANTHER" id="PTHR11559">
    <property type="entry name" value="CARBOXYLESTERASE"/>
    <property type="match status" value="1"/>
</dbReference>
<dbReference type="InterPro" id="IPR050309">
    <property type="entry name" value="Type-B_Carboxylest/Lipase"/>
</dbReference>
<dbReference type="Pfam" id="PF00135">
    <property type="entry name" value="COesterase"/>
    <property type="match status" value="1"/>
</dbReference>
<protein>
    <recommendedName>
        <fullName evidence="3">Carboxylesterase type B domain-containing protein</fullName>
    </recommendedName>
</protein>
<proteinExistence type="predicted"/>
<dbReference type="AlphaFoldDB" id="A0A922CCQ1"/>
<keyword evidence="5" id="KW-1185">Reference proteome</keyword>
<keyword evidence="2" id="KW-0732">Signal</keyword>
<evidence type="ECO:0000313" key="5">
    <source>
        <dbReference type="Proteomes" id="UP000791440"/>
    </source>
</evidence>
<dbReference type="EMBL" id="JH668290">
    <property type="protein sequence ID" value="KAG6442085.1"/>
    <property type="molecule type" value="Genomic_DNA"/>
</dbReference>
<name>A0A922CCQ1_MANSE</name>
<feature type="chain" id="PRO_5036851627" description="Carboxylesterase type B domain-containing protein" evidence="2">
    <location>
        <begin position="22"/>
        <end position="583"/>
    </location>
</feature>
<dbReference type="InterPro" id="IPR002018">
    <property type="entry name" value="CarbesteraseB"/>
</dbReference>
<accession>A0A922CCQ1</accession>
<evidence type="ECO:0000256" key="1">
    <source>
        <dbReference type="ARBA" id="ARBA00023180"/>
    </source>
</evidence>
<feature type="domain" description="Carboxylesterase type B" evidence="3">
    <location>
        <begin position="31"/>
        <end position="549"/>
    </location>
</feature>
<dbReference type="Proteomes" id="UP000791440">
    <property type="component" value="Unassembled WGS sequence"/>
</dbReference>
<sequence>MSLRAVAFVLAVLCCARHVKTSSCHDGCQVRVELTSGPICGSVEVAENATHYYSFQGIPYAKPPTGARRFAELEDCDPWVEPLLTIEEGPACPQLDIIYGSIPVQKKGMLEDCMYANVYVPESAHLNCTDNDDEGLPILVNIHGGGYQTGSGNSDLHGPEYLMYKGNVIVMSFNYRLNVFGFLSLDSEKIPGNNGLRDMVKFLKWVQKNARAFGGNPKNVTLIGQSVGSASVHLMTLTKATEGLFQRGIMMSGTAIPMFFSASKTFAKYVADLFLKAAGITATDPDEIHQKLIEMPLNDIMYANSIAQNLTGLTTFVPVVESDHPGVTKILDDEPIELIAKGRGSNIPLIAGFTNNEAVFFRRVAVYLNMLERVRQDNRVVMPLRLAYGLNASEAESIADKIMDYYFSESLDMDKLLNSISNLFFVYPTLKLAQVRSALGAAPLYLYEYSYESKNSMIKRALWEQYQGAAHVEDLTFLFRTNTLMGDYVSFPPKDSDDHMKDWMTDFVLNFIRCNNPTCNNDTSSPWLPADHTHLRLLSIAEPKVYKMTELSDTQKSIVNFYDSVDPHTNKERIMNTTIMGGE</sequence>
<evidence type="ECO:0000256" key="2">
    <source>
        <dbReference type="SAM" id="SignalP"/>
    </source>
</evidence>